<dbReference type="InterPro" id="IPR007242">
    <property type="entry name" value="Atg12"/>
</dbReference>
<dbReference type="GO" id="GO:0034274">
    <property type="term" value="C:Atg12-Atg5-Atg16 complex"/>
    <property type="evidence" value="ECO:0007669"/>
    <property type="project" value="TreeGrafter"/>
</dbReference>
<dbReference type="GO" id="GO:0097352">
    <property type="term" value="P:autophagosome maturation"/>
    <property type="evidence" value="ECO:0007669"/>
    <property type="project" value="TreeGrafter"/>
</dbReference>
<accession>A0A7S3PF01</accession>
<name>A0A7S3PF01_9STRA</name>
<dbReference type="EMBL" id="HBIN01007060">
    <property type="protein sequence ID" value="CAE0434869.1"/>
    <property type="molecule type" value="Transcribed_RNA"/>
</dbReference>
<evidence type="ECO:0000256" key="5">
    <source>
        <dbReference type="SAM" id="MobiDB-lite"/>
    </source>
</evidence>
<organism evidence="6">
    <name type="scientific">Aplanochytrium stocchinoi</name>
    <dbReference type="NCBI Taxonomy" id="215587"/>
    <lineage>
        <taxon>Eukaryota</taxon>
        <taxon>Sar</taxon>
        <taxon>Stramenopiles</taxon>
        <taxon>Bigyra</taxon>
        <taxon>Labyrinthulomycetes</taxon>
        <taxon>Thraustochytrida</taxon>
        <taxon>Thraustochytriidae</taxon>
        <taxon>Aplanochytrium</taxon>
    </lineage>
</organism>
<feature type="compositionally biased region" description="Polar residues" evidence="5">
    <location>
        <begin position="1"/>
        <end position="10"/>
    </location>
</feature>
<evidence type="ECO:0000313" key="6">
    <source>
        <dbReference type="EMBL" id="CAE0434869.1"/>
    </source>
</evidence>
<protein>
    <recommendedName>
        <fullName evidence="4">Ubiquitin-like protein ATG12</fullName>
    </recommendedName>
</protein>
<keyword evidence="1 4" id="KW-1017">Isopeptide bond</keyword>
<dbReference type="Gene3D" id="3.10.20.90">
    <property type="entry name" value="Phosphatidylinositol 3-kinase Catalytic Subunit, Chain A, domain 1"/>
    <property type="match status" value="1"/>
</dbReference>
<comment type="subunit">
    <text evidence="4">Forms a conjugate with ATG5.</text>
</comment>
<dbReference type="PANTHER" id="PTHR13385:SF0">
    <property type="entry name" value="UBIQUITIN-LIKE PROTEIN ATG12"/>
    <property type="match status" value="1"/>
</dbReference>
<sequence length="169" mass="19021">MEDSNPSGTNDSDELFLDTQDQELDQDNDQDNELPDGNLREEEDSAENAQQQGENDSQKDAKHVKNTEEKKEKDNPSVEDKVRVRLKAVGNAPILKQKKFYIGVNEKVSVLKTFLQKQLKLGQDAQLFLYCNSAFAPSLDQKIGELHSSFKEHTTQDLIIDYGTVGAYG</sequence>
<dbReference type="GO" id="GO:0000045">
    <property type="term" value="P:autophagosome assembly"/>
    <property type="evidence" value="ECO:0007669"/>
    <property type="project" value="InterPro"/>
</dbReference>
<dbReference type="AlphaFoldDB" id="A0A7S3PF01"/>
<dbReference type="GO" id="GO:0034727">
    <property type="term" value="P:piecemeal microautophagy of the nucleus"/>
    <property type="evidence" value="ECO:0007669"/>
    <property type="project" value="TreeGrafter"/>
</dbReference>
<evidence type="ECO:0000256" key="1">
    <source>
        <dbReference type="ARBA" id="ARBA00022499"/>
    </source>
</evidence>
<gene>
    <name evidence="6" type="ORF">ASTO00021_LOCUS5165</name>
</gene>
<dbReference type="GO" id="GO:0019776">
    <property type="term" value="F:Atg8-family ligase activity"/>
    <property type="evidence" value="ECO:0007669"/>
    <property type="project" value="TreeGrafter"/>
</dbReference>
<dbReference type="SUPFAM" id="SSF54236">
    <property type="entry name" value="Ubiquitin-like"/>
    <property type="match status" value="1"/>
</dbReference>
<feature type="compositionally biased region" description="Basic and acidic residues" evidence="5">
    <location>
        <begin position="56"/>
        <end position="82"/>
    </location>
</feature>
<keyword evidence="2 4" id="KW-0833">Ubl conjugation pathway</keyword>
<proteinExistence type="inferred from homology"/>
<dbReference type="PANTHER" id="PTHR13385">
    <property type="entry name" value="AUTOPHAGY PROTEIN 12"/>
    <property type="match status" value="1"/>
</dbReference>
<evidence type="ECO:0000256" key="4">
    <source>
        <dbReference type="RuleBase" id="RU361201"/>
    </source>
</evidence>
<dbReference type="GO" id="GO:0061723">
    <property type="term" value="P:glycophagy"/>
    <property type="evidence" value="ECO:0007669"/>
    <property type="project" value="TreeGrafter"/>
</dbReference>
<feature type="compositionally biased region" description="Acidic residues" evidence="5">
    <location>
        <begin position="11"/>
        <end position="34"/>
    </location>
</feature>
<dbReference type="GO" id="GO:0000421">
    <property type="term" value="C:autophagosome membrane"/>
    <property type="evidence" value="ECO:0007669"/>
    <property type="project" value="TreeGrafter"/>
</dbReference>
<dbReference type="Pfam" id="PF04110">
    <property type="entry name" value="APG12"/>
    <property type="match status" value="1"/>
</dbReference>
<dbReference type="GO" id="GO:0034045">
    <property type="term" value="C:phagophore assembly site membrane"/>
    <property type="evidence" value="ECO:0007669"/>
    <property type="project" value="TreeGrafter"/>
</dbReference>
<evidence type="ECO:0000256" key="3">
    <source>
        <dbReference type="ARBA" id="ARBA00023006"/>
    </source>
</evidence>
<dbReference type="InterPro" id="IPR029071">
    <property type="entry name" value="Ubiquitin-like_domsf"/>
</dbReference>
<evidence type="ECO:0000256" key="2">
    <source>
        <dbReference type="ARBA" id="ARBA00022786"/>
    </source>
</evidence>
<feature type="region of interest" description="Disordered" evidence="5">
    <location>
        <begin position="1"/>
        <end position="82"/>
    </location>
</feature>
<dbReference type="GO" id="GO:0000422">
    <property type="term" value="P:autophagy of mitochondrion"/>
    <property type="evidence" value="ECO:0007669"/>
    <property type="project" value="TreeGrafter"/>
</dbReference>
<dbReference type="CDD" id="cd01612">
    <property type="entry name" value="Ubl_ATG12"/>
    <property type="match status" value="1"/>
</dbReference>
<comment type="similarity">
    <text evidence="4">Belongs to the ATG12 family.</text>
</comment>
<keyword evidence="3 4" id="KW-0072">Autophagy</keyword>
<reference evidence="6" key="1">
    <citation type="submission" date="2021-01" db="EMBL/GenBank/DDBJ databases">
        <authorList>
            <person name="Corre E."/>
            <person name="Pelletier E."/>
            <person name="Niang G."/>
            <person name="Scheremetjew M."/>
            <person name="Finn R."/>
            <person name="Kale V."/>
            <person name="Holt S."/>
            <person name="Cochrane G."/>
            <person name="Meng A."/>
            <person name="Brown T."/>
            <person name="Cohen L."/>
        </authorList>
    </citation>
    <scope>NUCLEOTIDE SEQUENCE</scope>
    <source>
        <strain evidence="6">GSBS06</strain>
    </source>
</reference>